<dbReference type="Proteomes" id="UP000499080">
    <property type="component" value="Unassembled WGS sequence"/>
</dbReference>
<keyword evidence="2" id="KW-1185">Reference proteome</keyword>
<gene>
    <name evidence="1" type="ORF">AVEN_224391_1</name>
</gene>
<evidence type="ECO:0000313" key="1">
    <source>
        <dbReference type="EMBL" id="GBM37505.1"/>
    </source>
</evidence>
<protein>
    <submittedName>
        <fullName evidence="1">Uncharacterized protein</fullName>
    </submittedName>
</protein>
<accession>A0A4Y2FB83</accession>
<evidence type="ECO:0000313" key="2">
    <source>
        <dbReference type="Proteomes" id="UP000499080"/>
    </source>
</evidence>
<dbReference type="EMBL" id="BGPR01000842">
    <property type="protein sequence ID" value="GBM37505.1"/>
    <property type="molecule type" value="Genomic_DNA"/>
</dbReference>
<sequence>MATNLNDKSASLKQVCRSNEVTTRRTCSKLVTSNSLQTIARTEYAHSLGLELATFCLPKKLVLRTCCELVMTNSQQTCIARRGGASFLSSPWRTCRKLVMQGELTDSALLVCGSFASSLTREICHDKIISSKNQACCKRTLISG</sequence>
<proteinExistence type="predicted"/>
<name>A0A4Y2FB83_ARAVE</name>
<organism evidence="1 2">
    <name type="scientific">Araneus ventricosus</name>
    <name type="common">Orbweaver spider</name>
    <name type="synonym">Epeira ventricosa</name>
    <dbReference type="NCBI Taxonomy" id="182803"/>
    <lineage>
        <taxon>Eukaryota</taxon>
        <taxon>Metazoa</taxon>
        <taxon>Ecdysozoa</taxon>
        <taxon>Arthropoda</taxon>
        <taxon>Chelicerata</taxon>
        <taxon>Arachnida</taxon>
        <taxon>Araneae</taxon>
        <taxon>Araneomorphae</taxon>
        <taxon>Entelegynae</taxon>
        <taxon>Araneoidea</taxon>
        <taxon>Araneidae</taxon>
        <taxon>Araneus</taxon>
    </lineage>
</organism>
<dbReference type="AlphaFoldDB" id="A0A4Y2FB83"/>
<comment type="caution">
    <text evidence="1">The sequence shown here is derived from an EMBL/GenBank/DDBJ whole genome shotgun (WGS) entry which is preliminary data.</text>
</comment>
<reference evidence="1 2" key="1">
    <citation type="journal article" date="2019" name="Sci. Rep.">
        <title>Orb-weaving spider Araneus ventricosus genome elucidates the spidroin gene catalogue.</title>
        <authorList>
            <person name="Kono N."/>
            <person name="Nakamura H."/>
            <person name="Ohtoshi R."/>
            <person name="Moran D.A.P."/>
            <person name="Shinohara A."/>
            <person name="Yoshida Y."/>
            <person name="Fujiwara M."/>
            <person name="Mori M."/>
            <person name="Tomita M."/>
            <person name="Arakawa K."/>
        </authorList>
    </citation>
    <scope>NUCLEOTIDE SEQUENCE [LARGE SCALE GENOMIC DNA]</scope>
</reference>